<evidence type="ECO:0000256" key="3">
    <source>
        <dbReference type="ARBA" id="ARBA00012814"/>
    </source>
</evidence>
<keyword evidence="5" id="KW-0547">Nucleotide-binding</keyword>
<dbReference type="Gene3D" id="3.30.930.10">
    <property type="entry name" value="Bira Bifunctional Protein, Domain 2"/>
    <property type="match status" value="1"/>
</dbReference>
<keyword evidence="9" id="KW-0496">Mitochondrion</keyword>
<dbReference type="FunFam" id="3.40.50.150:FF:000361">
    <property type="entry name" value="Ferredoxin-fold anticodon-binding domain-containing protein 1 homolog"/>
    <property type="match status" value="1"/>
</dbReference>
<evidence type="ECO:0000256" key="8">
    <source>
        <dbReference type="ARBA" id="ARBA00022946"/>
    </source>
</evidence>
<evidence type="ECO:0000256" key="7">
    <source>
        <dbReference type="ARBA" id="ARBA00022917"/>
    </source>
</evidence>
<evidence type="ECO:0000256" key="2">
    <source>
        <dbReference type="ARBA" id="ARBA00008226"/>
    </source>
</evidence>
<name>A0A401RY92_CHIPU</name>
<dbReference type="InterPro" id="IPR005121">
    <property type="entry name" value="Fdx_antiC-bd"/>
</dbReference>
<organism evidence="14 15">
    <name type="scientific">Chiloscyllium punctatum</name>
    <name type="common">Brownbanded bambooshark</name>
    <name type="synonym">Hemiscyllium punctatum</name>
    <dbReference type="NCBI Taxonomy" id="137246"/>
    <lineage>
        <taxon>Eukaryota</taxon>
        <taxon>Metazoa</taxon>
        <taxon>Chordata</taxon>
        <taxon>Craniata</taxon>
        <taxon>Vertebrata</taxon>
        <taxon>Chondrichthyes</taxon>
        <taxon>Elasmobranchii</taxon>
        <taxon>Galeomorphii</taxon>
        <taxon>Galeoidea</taxon>
        <taxon>Orectolobiformes</taxon>
        <taxon>Hemiscylliidae</taxon>
        <taxon>Chiloscyllium</taxon>
    </lineage>
</organism>
<dbReference type="GO" id="GO:0005524">
    <property type="term" value="F:ATP binding"/>
    <property type="evidence" value="ECO:0007669"/>
    <property type="project" value="UniProtKB-KW"/>
</dbReference>
<reference evidence="14 15" key="1">
    <citation type="journal article" date="2018" name="Nat. Ecol. Evol.">
        <title>Shark genomes provide insights into elasmobranch evolution and the origin of vertebrates.</title>
        <authorList>
            <person name="Hara Y"/>
            <person name="Yamaguchi K"/>
            <person name="Onimaru K"/>
            <person name="Kadota M"/>
            <person name="Koyanagi M"/>
            <person name="Keeley SD"/>
            <person name="Tatsumi K"/>
            <person name="Tanaka K"/>
            <person name="Motone F"/>
            <person name="Kageyama Y"/>
            <person name="Nozu R"/>
            <person name="Adachi N"/>
            <person name="Nishimura O"/>
            <person name="Nakagawa R"/>
            <person name="Tanegashima C"/>
            <person name="Kiyatake I"/>
            <person name="Matsumoto R"/>
            <person name="Murakumo K"/>
            <person name="Nishida K"/>
            <person name="Terakita A"/>
            <person name="Kuratani S"/>
            <person name="Sato K"/>
            <person name="Hyodo S Kuraku.S."/>
        </authorList>
    </citation>
    <scope>NUCLEOTIDE SEQUENCE [LARGE SCALE GENOMIC DNA]</scope>
</reference>
<dbReference type="FunFam" id="3.30.70.380:FF:000002">
    <property type="entry name" value="phenylalanine--tRNA ligase, mitochondrial"/>
    <property type="match status" value="1"/>
</dbReference>
<keyword evidence="6" id="KW-0067">ATP-binding</keyword>
<evidence type="ECO:0000256" key="1">
    <source>
        <dbReference type="ARBA" id="ARBA00004305"/>
    </source>
</evidence>
<dbReference type="GO" id="GO:0005759">
    <property type="term" value="C:mitochondrial matrix"/>
    <property type="evidence" value="ECO:0007669"/>
    <property type="project" value="UniProtKB-SubCell"/>
</dbReference>
<dbReference type="GO" id="GO:0006412">
    <property type="term" value="P:translation"/>
    <property type="evidence" value="ECO:0007669"/>
    <property type="project" value="UniProtKB-KW"/>
</dbReference>
<dbReference type="EMBL" id="BEZZ01000023">
    <property type="protein sequence ID" value="GCC23126.1"/>
    <property type="molecule type" value="Genomic_DNA"/>
</dbReference>
<evidence type="ECO:0000313" key="14">
    <source>
        <dbReference type="EMBL" id="GCC23126.1"/>
    </source>
</evidence>
<evidence type="ECO:0000256" key="12">
    <source>
        <dbReference type="ARBA" id="ARBA00049255"/>
    </source>
</evidence>
<dbReference type="OrthoDB" id="273345at2759"/>
<comment type="caution">
    <text evidence="14">The sequence shown here is derived from an EMBL/GenBank/DDBJ whole genome shotgun (WGS) entry which is preliminary data.</text>
</comment>
<keyword evidence="4" id="KW-0436">Ligase</keyword>
<evidence type="ECO:0000256" key="6">
    <source>
        <dbReference type="ARBA" id="ARBA00022840"/>
    </source>
</evidence>
<dbReference type="PANTHER" id="PTHR11538:SF26">
    <property type="entry name" value="FERREDOXIN-FOLD ANTICODON-BINDING DOMAIN-CONTAINING PROTEIN 1"/>
    <property type="match status" value="1"/>
</dbReference>
<evidence type="ECO:0000313" key="15">
    <source>
        <dbReference type="Proteomes" id="UP000287033"/>
    </source>
</evidence>
<comment type="catalytic activity">
    <reaction evidence="12">
        <text>tRNA(Phe) + L-phenylalanine + ATP = L-phenylalanyl-tRNA(Phe) + AMP + diphosphate + H(+)</text>
        <dbReference type="Rhea" id="RHEA:19413"/>
        <dbReference type="Rhea" id="RHEA-COMP:9668"/>
        <dbReference type="Rhea" id="RHEA-COMP:9699"/>
        <dbReference type="ChEBI" id="CHEBI:15378"/>
        <dbReference type="ChEBI" id="CHEBI:30616"/>
        <dbReference type="ChEBI" id="CHEBI:33019"/>
        <dbReference type="ChEBI" id="CHEBI:58095"/>
        <dbReference type="ChEBI" id="CHEBI:78442"/>
        <dbReference type="ChEBI" id="CHEBI:78531"/>
        <dbReference type="ChEBI" id="CHEBI:456215"/>
        <dbReference type="EC" id="6.1.1.20"/>
    </reaction>
</comment>
<dbReference type="InterPro" id="IPR045864">
    <property type="entry name" value="aa-tRNA-synth_II/BPL/LPL"/>
</dbReference>
<dbReference type="InterPro" id="IPR019446">
    <property type="entry name" value="BMT5-like"/>
</dbReference>
<dbReference type="GO" id="GO:0004826">
    <property type="term" value="F:phenylalanine-tRNA ligase activity"/>
    <property type="evidence" value="ECO:0007669"/>
    <property type="project" value="UniProtKB-EC"/>
</dbReference>
<evidence type="ECO:0000259" key="13">
    <source>
        <dbReference type="PROSITE" id="PS51447"/>
    </source>
</evidence>
<dbReference type="Pfam" id="PF03147">
    <property type="entry name" value="FDX-ACB"/>
    <property type="match status" value="1"/>
</dbReference>
<keyword evidence="8" id="KW-0809">Transit peptide</keyword>
<dbReference type="EC" id="6.1.1.20" evidence="3"/>
<gene>
    <name evidence="14" type="ORF">chiPu_0001519</name>
</gene>
<evidence type="ECO:0000256" key="11">
    <source>
        <dbReference type="ARBA" id="ARBA00031194"/>
    </source>
</evidence>
<dbReference type="Proteomes" id="UP000287033">
    <property type="component" value="Unassembled WGS sequence"/>
</dbReference>
<protein>
    <recommendedName>
        <fullName evidence="3">phenylalanine--tRNA ligase</fullName>
        <ecNumber evidence="3">6.1.1.20</ecNumber>
    </recommendedName>
    <alternativeName>
        <fullName evidence="11">Phenylalanyl-tRNA synthetase</fullName>
    </alternativeName>
</protein>
<dbReference type="OMA" id="IRFGVDC"/>
<dbReference type="SUPFAM" id="SSF54991">
    <property type="entry name" value="Anticodon-binding domain of PheRS"/>
    <property type="match status" value="1"/>
</dbReference>
<keyword evidence="10" id="KW-0030">Aminoacyl-tRNA synthetase</keyword>
<keyword evidence="15" id="KW-1185">Reference proteome</keyword>
<dbReference type="AlphaFoldDB" id="A0A401RY92"/>
<evidence type="ECO:0000256" key="10">
    <source>
        <dbReference type="ARBA" id="ARBA00023146"/>
    </source>
</evidence>
<comment type="similarity">
    <text evidence="2">Belongs to the class-II aminoacyl-tRNA synthetase family.</text>
</comment>
<evidence type="ECO:0000256" key="4">
    <source>
        <dbReference type="ARBA" id="ARBA00022598"/>
    </source>
</evidence>
<dbReference type="STRING" id="137246.A0A401RY92"/>
<dbReference type="PANTHER" id="PTHR11538">
    <property type="entry name" value="PHENYLALANYL-TRNA SYNTHETASE"/>
    <property type="match status" value="1"/>
</dbReference>
<keyword evidence="7" id="KW-0648">Protein biosynthesis</keyword>
<dbReference type="Pfam" id="PF10354">
    <property type="entry name" value="BMT5-like"/>
    <property type="match status" value="1"/>
</dbReference>
<dbReference type="Gene3D" id="3.30.70.380">
    <property type="entry name" value="Ferrodoxin-fold anticodon-binding domain"/>
    <property type="match status" value="1"/>
</dbReference>
<evidence type="ECO:0000256" key="9">
    <source>
        <dbReference type="ARBA" id="ARBA00023128"/>
    </source>
</evidence>
<accession>A0A401RY92</accession>
<dbReference type="SMART" id="SM00896">
    <property type="entry name" value="FDX-ACB"/>
    <property type="match status" value="1"/>
</dbReference>
<comment type="subcellular location">
    <subcellularLocation>
        <location evidence="1">Mitochondrion matrix</location>
    </subcellularLocation>
</comment>
<proteinExistence type="inferred from homology"/>
<dbReference type="GO" id="GO:0070042">
    <property type="term" value="F:rRNA (uridine-N3-)-methyltransferase activity"/>
    <property type="evidence" value="ECO:0007669"/>
    <property type="project" value="InterPro"/>
</dbReference>
<dbReference type="InterPro" id="IPR036690">
    <property type="entry name" value="Fdx_antiC-bd_sf"/>
</dbReference>
<sequence>MQDGIASPHQAAVAVFAASRSVAASRAGAGFPGLSWGLCAPALGLGLSLAGSAEAAGLGAALKAASAPLWLFHKMRQDGSTLLVAEGNFSFASALCERVDRGTQIIATCYESEKEISKHENTTKNIAKLLEKGAEVYFQVDCTKLQECPCLKSRQFDRIIFNFPHCGRKAGVKKNRELLANFFLSCADVLTAKGDVHVTLCKGQGGTAADQPMRAWHNSWQIVAVAARAGFILSKVQMFDCSQYDGYTSTGYRSQDKPFHVDQALTHVFTRSLPFSEMKPVVMETIIGSERFFCHIPEELVEKINRNFLQEGSHHPVKKIDDLLRKQIADAVNLQELEDNFPLLLKQYLQPDGACAGSEVCQAELYWVSCSKLQEDGLRNIDYAELQCSDVPTQIFGNKRGQIVDYALLKQLGIPGSSEDCRSYCLRPTLTGYVADILQKTDFRVEVIYALSGTVFRKCLITPQTMPVFHEMILCSAFKKNADFLSLFMCTVERAISFLIKSASGTVASIDKTLNSITFEEEGSGKSWNIHFRQMEHPEFTDITVAKLVCIPNKQDSELNICVISINLDLLSMVLYHINDWRMLWTFDERFLDQISATEFKPFSEFSLYPPTYSHDISFWVNENGKPEELELHALVRRVTRESVKEMKLIDSFLHTQSKRMSYCYRLMYQSCDKALSYQQALEMQLHLRLKLQKYFQVTLR</sequence>
<dbReference type="GO" id="GO:0070475">
    <property type="term" value="P:rRNA base methylation"/>
    <property type="evidence" value="ECO:0007669"/>
    <property type="project" value="InterPro"/>
</dbReference>
<evidence type="ECO:0000256" key="5">
    <source>
        <dbReference type="ARBA" id="ARBA00022741"/>
    </source>
</evidence>
<feature type="domain" description="FDX-ACB" evidence="13">
    <location>
        <begin position="608"/>
        <end position="701"/>
    </location>
</feature>
<dbReference type="PROSITE" id="PS51447">
    <property type="entry name" value="FDX_ACB"/>
    <property type="match status" value="1"/>
</dbReference>